<dbReference type="InterPro" id="IPR051495">
    <property type="entry name" value="Epithelial_Barrier/Signaling"/>
</dbReference>
<dbReference type="SMART" id="SM00539">
    <property type="entry name" value="NIDO"/>
    <property type="match status" value="1"/>
</dbReference>
<dbReference type="Proteomes" id="UP000887578">
    <property type="component" value="Unplaced"/>
</dbReference>
<proteinExistence type="predicted"/>
<evidence type="ECO:0000259" key="1">
    <source>
        <dbReference type="PROSITE" id="PS51220"/>
    </source>
</evidence>
<feature type="domain" description="NIDO" evidence="1">
    <location>
        <begin position="4"/>
        <end position="152"/>
    </location>
</feature>
<reference evidence="3" key="1">
    <citation type="submission" date="2022-11" db="UniProtKB">
        <authorList>
            <consortium name="WormBaseParasite"/>
        </authorList>
    </citation>
    <scope>IDENTIFICATION</scope>
</reference>
<organism evidence="2 3">
    <name type="scientific">Panagrolaimus davidi</name>
    <dbReference type="NCBI Taxonomy" id="227884"/>
    <lineage>
        <taxon>Eukaryota</taxon>
        <taxon>Metazoa</taxon>
        <taxon>Ecdysozoa</taxon>
        <taxon>Nematoda</taxon>
        <taxon>Chromadorea</taxon>
        <taxon>Rhabditida</taxon>
        <taxon>Tylenchina</taxon>
        <taxon>Panagrolaimomorpha</taxon>
        <taxon>Panagrolaimoidea</taxon>
        <taxon>Panagrolaimidae</taxon>
        <taxon>Panagrolaimus</taxon>
    </lineage>
</organism>
<sequence>MISPFWADVDTRDSGMNDGVYFRESFKDSDLQKAQTEVINAFPNLNGIQLKWVYIVTWFNPTSNRNSFQAAITTDGILSFAIFYYNNITWTTGDASNGINGLGGTPAQAGFDAGDITHRLMIDGSCTSDMLTIQQRSNVNSPGKWVFQVDSSNIQTAGCTTNFTTSDILRISPTFVTTFGQIDVEVSGPCIVAENTTVTCRIYDPNQAPYVETE</sequence>
<evidence type="ECO:0000313" key="2">
    <source>
        <dbReference type="Proteomes" id="UP000887578"/>
    </source>
</evidence>
<dbReference type="Pfam" id="PF06119">
    <property type="entry name" value="NIDO"/>
    <property type="match status" value="1"/>
</dbReference>
<dbReference type="WBParaSite" id="PDA_v2.g16643.t1">
    <property type="protein sequence ID" value="PDA_v2.g16643.t1"/>
    <property type="gene ID" value="PDA_v2.g16643"/>
</dbReference>
<evidence type="ECO:0000313" key="3">
    <source>
        <dbReference type="WBParaSite" id="PDA_v2.g16643.t1"/>
    </source>
</evidence>
<protein>
    <submittedName>
        <fullName evidence="3">NIDO domain-containing protein</fullName>
    </submittedName>
</protein>
<dbReference type="GO" id="GO:0007160">
    <property type="term" value="P:cell-matrix adhesion"/>
    <property type="evidence" value="ECO:0007669"/>
    <property type="project" value="InterPro"/>
</dbReference>
<accession>A0A914PEL2</accession>
<dbReference type="AlphaFoldDB" id="A0A914PEL2"/>
<dbReference type="PANTHER" id="PTHR13802">
    <property type="entry name" value="MUCIN 4-RELATED"/>
    <property type="match status" value="1"/>
</dbReference>
<keyword evidence="2" id="KW-1185">Reference proteome</keyword>
<dbReference type="PROSITE" id="PS51220">
    <property type="entry name" value="NIDO"/>
    <property type="match status" value="1"/>
</dbReference>
<name>A0A914PEL2_9BILA</name>
<dbReference type="InterPro" id="IPR003886">
    <property type="entry name" value="NIDO_dom"/>
</dbReference>
<dbReference type="PANTHER" id="PTHR13802:SF59">
    <property type="entry name" value="SUSHI DOMAIN-CONTAINING PROTEIN 2"/>
    <property type="match status" value="1"/>
</dbReference>